<evidence type="ECO:0008006" key="3">
    <source>
        <dbReference type="Google" id="ProtNLM"/>
    </source>
</evidence>
<reference evidence="1 2" key="1">
    <citation type="submission" date="2018-01" db="EMBL/GenBank/DDBJ databases">
        <title>Draft genome sequence of Jishengella sp. NA12.</title>
        <authorList>
            <person name="Sahin N."/>
            <person name="Ay H."/>
            <person name="Saygin H."/>
        </authorList>
    </citation>
    <scope>NUCLEOTIDE SEQUENCE [LARGE SCALE GENOMIC DNA]</scope>
    <source>
        <strain evidence="1 2">NA12</strain>
    </source>
</reference>
<sequence length="179" mass="19873">MGRSSGANLNDLRDQSMRLLAALKLPATFTFAQLHDRVERHRERPVHLIPRRLPALAPHGLWVAGEFADYVFYDADASAVRQSLIIGHEYGHMMFDDASVPGDLEHLTALLMPSVDPSVPPLMLARSGYDEPIERRAEIFGTIAVQRAESWSGIPATEPADPEVSARLIATLEGRVPRW</sequence>
<dbReference type="AlphaFoldDB" id="A0A2W2D725"/>
<dbReference type="Proteomes" id="UP000248924">
    <property type="component" value="Unassembled WGS sequence"/>
</dbReference>
<evidence type="ECO:0000313" key="1">
    <source>
        <dbReference type="EMBL" id="PZG07776.1"/>
    </source>
</evidence>
<dbReference type="RefSeq" id="WP_111219148.1">
    <property type="nucleotide sequence ID" value="NZ_POTY01000309.1"/>
</dbReference>
<keyword evidence="2" id="KW-1185">Reference proteome</keyword>
<organism evidence="1 2">
    <name type="scientific">Micromonospora craterilacus</name>
    <dbReference type="NCBI Taxonomy" id="1655439"/>
    <lineage>
        <taxon>Bacteria</taxon>
        <taxon>Bacillati</taxon>
        <taxon>Actinomycetota</taxon>
        <taxon>Actinomycetes</taxon>
        <taxon>Micromonosporales</taxon>
        <taxon>Micromonosporaceae</taxon>
        <taxon>Micromonospora</taxon>
    </lineage>
</organism>
<accession>A0A2W2D725</accession>
<evidence type="ECO:0000313" key="2">
    <source>
        <dbReference type="Proteomes" id="UP000248924"/>
    </source>
</evidence>
<comment type="caution">
    <text evidence="1">The sequence shown here is derived from an EMBL/GenBank/DDBJ whole genome shotgun (WGS) entry which is preliminary data.</text>
</comment>
<dbReference type="EMBL" id="POTY01000309">
    <property type="protein sequence ID" value="PZG07776.1"/>
    <property type="molecule type" value="Genomic_DNA"/>
</dbReference>
<gene>
    <name evidence="1" type="ORF">C1I95_30660</name>
</gene>
<protein>
    <recommendedName>
        <fullName evidence="3">IrrE N-terminal-like domain-containing protein</fullName>
    </recommendedName>
</protein>
<dbReference type="OrthoDB" id="4144896at2"/>
<proteinExistence type="predicted"/>
<name>A0A2W2D725_9ACTN</name>